<dbReference type="Proteomes" id="UP000814207">
    <property type="component" value="Unassembled WGS sequence"/>
</dbReference>
<dbReference type="SUPFAM" id="SSF81301">
    <property type="entry name" value="Nucleotidyltransferase"/>
    <property type="match status" value="1"/>
</dbReference>
<sequence length="355" mass="40350">MLGKELRAEYEKIQGEYNSFAKKIETVIKEFIEVDGLAVHSISSRCKSPKSLEAKAQKKVDKKSPYGSLEEITDLAGVRIITHFASDLDRVATLIEREFDIDLKNSIDKRMMQDPDRFGYASIHYVVEFGAGRLALPEYSRYSKFKVEVQIRSILQHAWAEIEHDIGYKADVEIPNNIRRKFSRLSGLLELADQEFVAISSELVEYAKSIREAPVNKLDQVFVDKTSLESFVTSNEYIVRLDLELAKIMSNEICEPQFSFKEIDALRYLGVDTLGEILRGVRSNRELILSRARSIADSSNDLSAGMLCAGASVAYLMQVIAAKTKDKKFIRGYVDYLDVYNPDNFVSYLLDFTKT</sequence>
<dbReference type="SMART" id="SM00954">
    <property type="entry name" value="RelA_SpoT"/>
    <property type="match status" value="1"/>
</dbReference>
<dbReference type="InterPro" id="IPR043519">
    <property type="entry name" value="NT_sf"/>
</dbReference>
<dbReference type="InterPro" id="IPR007685">
    <property type="entry name" value="RelA_SpoT"/>
</dbReference>
<dbReference type="PANTHER" id="PTHR41773">
    <property type="entry name" value="GTP PYROPHOSPHATASE-RELATED"/>
    <property type="match status" value="1"/>
</dbReference>
<dbReference type="CDD" id="cd05399">
    <property type="entry name" value="NT_Rel-Spo_like"/>
    <property type="match status" value="1"/>
</dbReference>
<proteinExistence type="predicted"/>
<evidence type="ECO:0000313" key="2">
    <source>
        <dbReference type="EMBL" id="MCF5062126.1"/>
    </source>
</evidence>
<gene>
    <name evidence="2" type="ORF">GIW73_04070</name>
</gene>
<feature type="domain" description="RelA/SpoT" evidence="1">
    <location>
        <begin position="44"/>
        <end position="174"/>
    </location>
</feature>
<dbReference type="Pfam" id="PF04607">
    <property type="entry name" value="RelA_SpoT"/>
    <property type="match status" value="1"/>
</dbReference>
<dbReference type="AlphaFoldDB" id="A0A9Q3ZWN4"/>
<organism evidence="2 3">
    <name type="scientific">Pseudomonas syringae</name>
    <dbReference type="NCBI Taxonomy" id="317"/>
    <lineage>
        <taxon>Bacteria</taxon>
        <taxon>Pseudomonadati</taxon>
        <taxon>Pseudomonadota</taxon>
        <taxon>Gammaproteobacteria</taxon>
        <taxon>Pseudomonadales</taxon>
        <taxon>Pseudomonadaceae</taxon>
        <taxon>Pseudomonas</taxon>
    </lineage>
</organism>
<reference evidence="2" key="1">
    <citation type="submission" date="2019-11" db="EMBL/GenBank/DDBJ databases">
        <title>Epiphytic Pseudomonas syringae from cherry orchards.</title>
        <authorList>
            <person name="Hulin M.T."/>
        </authorList>
    </citation>
    <scope>NUCLEOTIDE SEQUENCE</scope>
    <source>
        <strain evidence="2">PA-6-9A</strain>
    </source>
</reference>
<dbReference type="GO" id="GO:0015969">
    <property type="term" value="P:guanosine tetraphosphate metabolic process"/>
    <property type="evidence" value="ECO:0007669"/>
    <property type="project" value="InterPro"/>
</dbReference>
<dbReference type="Gene3D" id="1.10.287.860">
    <property type="entry name" value="Nucleotidyltransferase"/>
    <property type="match status" value="1"/>
</dbReference>
<dbReference type="EMBL" id="WKEU01000008">
    <property type="protein sequence ID" value="MCF5062126.1"/>
    <property type="molecule type" value="Genomic_DNA"/>
</dbReference>
<name>A0A9Q3ZWN4_PSESX</name>
<accession>A0A9Q3ZWN4</accession>
<protein>
    <submittedName>
        <fullName evidence="2">GTP pyrophosphokinase</fullName>
    </submittedName>
</protein>
<evidence type="ECO:0000259" key="1">
    <source>
        <dbReference type="SMART" id="SM00954"/>
    </source>
</evidence>
<dbReference type="PANTHER" id="PTHR41773:SF1">
    <property type="entry name" value="RELA_SPOT DOMAIN-CONTAINING PROTEIN"/>
    <property type="match status" value="1"/>
</dbReference>
<evidence type="ECO:0000313" key="3">
    <source>
        <dbReference type="Proteomes" id="UP000814207"/>
    </source>
</evidence>
<comment type="caution">
    <text evidence="2">The sequence shown here is derived from an EMBL/GenBank/DDBJ whole genome shotgun (WGS) entry which is preliminary data.</text>
</comment>
<dbReference type="Gene3D" id="3.30.460.10">
    <property type="entry name" value="Beta Polymerase, domain 2"/>
    <property type="match status" value="1"/>
</dbReference>